<gene>
    <name evidence="1" type="ORF">AMR76_20915</name>
</gene>
<comment type="caution">
    <text evidence="1">The sequence shown here is derived from an EMBL/GenBank/DDBJ whole genome shotgun (WGS) entry which is preliminary data.</text>
</comment>
<dbReference type="AlphaFoldDB" id="A0A0Q2RIA1"/>
<dbReference type="EMBL" id="LKHS01000028">
    <property type="protein sequence ID" value="KQH83774.1"/>
    <property type="molecule type" value="Genomic_DNA"/>
</dbReference>
<dbReference type="InParanoid" id="A0A0Q2RIA1"/>
<sequence length="149" mass="17221">MSQFTFTSSLLPISDKLHALLNEQLTKQLVNDNSGTLTAGRYLVFNFRDKSYSADEGGFHPVEMGICHTTSGDWSIEYITDFAYIGNYYPELERSLDFDFRVGEFFVAHRGWLPMKGRRDAKELYQLWESNFLAYVDMDAFDEINITAQ</sequence>
<dbReference type="Gene3D" id="3.10.450.430">
    <property type="entry name" value="Protein of unknown function DUF2787"/>
    <property type="match status" value="1"/>
</dbReference>
<evidence type="ECO:0000313" key="1">
    <source>
        <dbReference type="EMBL" id="KQH83774.1"/>
    </source>
</evidence>
<reference evidence="1 2" key="1">
    <citation type="submission" date="2015-08" db="EMBL/GenBank/DDBJ databases">
        <title>Antibacterial properties of a collection of Vibrionaceae strains.</title>
        <authorList>
            <person name="Giubergia S."/>
        </authorList>
    </citation>
    <scope>NUCLEOTIDE SEQUENCE [LARGE SCALE GENOMIC DNA]</scope>
    <source>
        <strain evidence="1 2">S0821</strain>
    </source>
</reference>
<protein>
    <recommendedName>
        <fullName evidence="3">DUF2787 domain-containing protein</fullName>
    </recommendedName>
</protein>
<accession>A0A0Q2RIA1</accession>
<dbReference type="RefSeq" id="WP_055467099.1">
    <property type="nucleotide sequence ID" value="NZ_LKHS01000028.1"/>
</dbReference>
<dbReference type="Proteomes" id="UP000051221">
    <property type="component" value="Unassembled WGS sequence"/>
</dbReference>
<evidence type="ECO:0008006" key="3">
    <source>
        <dbReference type="Google" id="ProtNLM"/>
    </source>
</evidence>
<proteinExistence type="predicted"/>
<organism evidence="1 2">
    <name type="scientific">Vibrio furnissii</name>
    <dbReference type="NCBI Taxonomy" id="29494"/>
    <lineage>
        <taxon>Bacteria</taxon>
        <taxon>Pseudomonadati</taxon>
        <taxon>Pseudomonadota</taxon>
        <taxon>Gammaproteobacteria</taxon>
        <taxon>Vibrionales</taxon>
        <taxon>Vibrionaceae</taxon>
        <taxon>Vibrio</taxon>
    </lineage>
</organism>
<dbReference type="PANTHER" id="PTHR38978">
    <property type="entry name" value="DUF2787 DOMAIN-CONTAINING PROTEIN"/>
    <property type="match status" value="1"/>
</dbReference>
<evidence type="ECO:0000313" key="2">
    <source>
        <dbReference type="Proteomes" id="UP000051221"/>
    </source>
</evidence>
<name>A0A0Q2RIA1_VIBFU</name>
<keyword evidence="2" id="KW-1185">Reference proteome</keyword>
<dbReference type="Pfam" id="PF10980">
    <property type="entry name" value="DUF2787"/>
    <property type="match status" value="1"/>
</dbReference>
<dbReference type="PANTHER" id="PTHR38978:SF2">
    <property type="entry name" value="DUF2787 DOMAIN-CONTAINING PROTEIN"/>
    <property type="match status" value="1"/>
</dbReference>
<dbReference type="InterPro" id="IPR021248">
    <property type="entry name" value="DUF2787"/>
</dbReference>